<comment type="caution">
    <text evidence="2">The sequence shown here is derived from an EMBL/GenBank/DDBJ whole genome shotgun (WGS) entry which is preliminary data.</text>
</comment>
<gene>
    <name evidence="2" type="ORF">G3N55_00970</name>
</gene>
<accession>A0A6N9TNV0</accession>
<dbReference type="RefSeq" id="WP_163297585.1">
    <property type="nucleotide sequence ID" value="NZ_JAAGRR010000004.1"/>
</dbReference>
<organism evidence="2 3">
    <name type="scientific">Dissulfurirhabdus thermomarina</name>
    <dbReference type="NCBI Taxonomy" id="1765737"/>
    <lineage>
        <taxon>Bacteria</taxon>
        <taxon>Deltaproteobacteria</taxon>
        <taxon>Dissulfurirhabdaceae</taxon>
        <taxon>Dissulfurirhabdus</taxon>
    </lineage>
</organism>
<evidence type="ECO:0000313" key="2">
    <source>
        <dbReference type="EMBL" id="NDY41424.1"/>
    </source>
</evidence>
<evidence type="ECO:0000256" key="1">
    <source>
        <dbReference type="SAM" id="SignalP"/>
    </source>
</evidence>
<evidence type="ECO:0000313" key="3">
    <source>
        <dbReference type="Proteomes" id="UP000469346"/>
    </source>
</evidence>
<feature type="signal peptide" evidence="1">
    <location>
        <begin position="1"/>
        <end position="31"/>
    </location>
</feature>
<dbReference type="EMBL" id="JAAGRR010000004">
    <property type="protein sequence ID" value="NDY41424.1"/>
    <property type="molecule type" value="Genomic_DNA"/>
</dbReference>
<dbReference type="Proteomes" id="UP000469346">
    <property type="component" value="Unassembled WGS sequence"/>
</dbReference>
<dbReference type="AlphaFoldDB" id="A0A6N9TNV0"/>
<sequence length="126" mass="13551">MDTRRGHRASGLWLAGSLLAAFVLVAGTAFAAHPPIQLKTYEELGAMDVGPNMPLPYSPKQTCSTSGCHDGTTVVNGKVLLSYGDIEAHAFHSQLGKDEWKDTADGQFDLTASKPWNQTGAMFGKW</sequence>
<keyword evidence="3" id="KW-1185">Reference proteome</keyword>
<name>A0A6N9TNV0_DISTH</name>
<protein>
    <submittedName>
        <fullName evidence="2">Cytochrome C</fullName>
    </submittedName>
</protein>
<reference evidence="2 3" key="1">
    <citation type="submission" date="2020-02" db="EMBL/GenBank/DDBJ databases">
        <title>Comparative genomics of sulfur disproportionating microorganisms.</title>
        <authorList>
            <person name="Ward L.M."/>
            <person name="Bertran E."/>
            <person name="Johnston D.T."/>
        </authorList>
    </citation>
    <scope>NUCLEOTIDE SEQUENCE [LARGE SCALE GENOMIC DNA]</scope>
    <source>
        <strain evidence="2 3">DSM 100025</strain>
    </source>
</reference>
<feature type="chain" id="PRO_5027033663" evidence="1">
    <location>
        <begin position="32"/>
        <end position="126"/>
    </location>
</feature>
<proteinExistence type="predicted"/>
<keyword evidence="1" id="KW-0732">Signal</keyword>